<evidence type="ECO:0000259" key="10">
    <source>
        <dbReference type="PROSITE" id="PS50214"/>
    </source>
</evidence>
<evidence type="ECO:0000313" key="12">
    <source>
        <dbReference type="EMBL" id="NXL94573.1"/>
    </source>
</evidence>
<evidence type="ECO:0000256" key="1">
    <source>
        <dbReference type="ARBA" id="ARBA00004167"/>
    </source>
</evidence>
<organism evidence="12 13">
    <name type="scientific">Alectura lathami</name>
    <name type="common">Australian brush turkey</name>
    <dbReference type="NCBI Taxonomy" id="81907"/>
    <lineage>
        <taxon>Eukaryota</taxon>
        <taxon>Metazoa</taxon>
        <taxon>Chordata</taxon>
        <taxon>Craniata</taxon>
        <taxon>Vertebrata</taxon>
        <taxon>Euteleostomi</taxon>
        <taxon>Archelosauria</taxon>
        <taxon>Archosauria</taxon>
        <taxon>Dinosauria</taxon>
        <taxon>Saurischia</taxon>
        <taxon>Theropoda</taxon>
        <taxon>Coelurosauria</taxon>
        <taxon>Aves</taxon>
        <taxon>Neognathae</taxon>
        <taxon>Galloanserae</taxon>
        <taxon>Galliformes</taxon>
        <taxon>Megapodiidae</taxon>
        <taxon>Alectura</taxon>
    </lineage>
</organism>
<feature type="domain" description="Peptidase M12B" evidence="11">
    <location>
        <begin position="97"/>
        <end position="284"/>
    </location>
</feature>
<keyword evidence="4 8" id="KW-0472">Membrane</keyword>
<evidence type="ECO:0000256" key="2">
    <source>
        <dbReference type="ARBA" id="ARBA00022692"/>
    </source>
</evidence>
<dbReference type="SMART" id="SM00608">
    <property type="entry name" value="ACR"/>
    <property type="match status" value="1"/>
</dbReference>
<dbReference type="GO" id="GO:0005886">
    <property type="term" value="C:plasma membrane"/>
    <property type="evidence" value="ECO:0007669"/>
    <property type="project" value="TreeGrafter"/>
</dbReference>
<feature type="disulfide bond" evidence="6">
    <location>
        <begin position="553"/>
        <end position="562"/>
    </location>
</feature>
<comment type="caution">
    <text evidence="6">Lacks conserved residue(s) required for the propagation of feature annotation.</text>
</comment>
<evidence type="ECO:0000259" key="11">
    <source>
        <dbReference type="PROSITE" id="PS50215"/>
    </source>
</evidence>
<reference evidence="12 13" key="1">
    <citation type="submission" date="2019-09" db="EMBL/GenBank/DDBJ databases">
        <title>Bird 10,000 Genomes (B10K) Project - Family phase.</title>
        <authorList>
            <person name="Zhang G."/>
        </authorList>
    </citation>
    <scope>NUCLEOTIDE SEQUENCE [LARGE SCALE GENOMIC DNA]</scope>
    <source>
        <strain evidence="12">B10K-DU-001-39</strain>
        <tissue evidence="12">Muscle</tissue>
    </source>
</reference>
<dbReference type="Pfam" id="PF00200">
    <property type="entry name" value="Disintegrin"/>
    <property type="match status" value="1"/>
</dbReference>
<evidence type="ECO:0000256" key="3">
    <source>
        <dbReference type="ARBA" id="ARBA00022989"/>
    </source>
</evidence>
<dbReference type="PROSITE" id="PS50214">
    <property type="entry name" value="DISINTEGRIN_2"/>
    <property type="match status" value="1"/>
</dbReference>
<dbReference type="Pfam" id="PF01421">
    <property type="entry name" value="Reprolysin"/>
    <property type="match status" value="1"/>
</dbReference>
<dbReference type="SMART" id="SM00050">
    <property type="entry name" value="DISIN"/>
    <property type="match status" value="1"/>
</dbReference>
<dbReference type="PANTHER" id="PTHR11905">
    <property type="entry name" value="ADAM A DISINTEGRIN AND METALLOPROTEASE DOMAIN"/>
    <property type="match status" value="1"/>
</dbReference>
<dbReference type="PROSITE" id="PS01186">
    <property type="entry name" value="EGF_2"/>
    <property type="match status" value="1"/>
</dbReference>
<feature type="domain" description="Disintegrin" evidence="10">
    <location>
        <begin position="302"/>
        <end position="389"/>
    </location>
</feature>
<protein>
    <submittedName>
        <fullName evidence="12">ADA18 protein</fullName>
    </submittedName>
</protein>
<dbReference type="PROSITE" id="PS50215">
    <property type="entry name" value="ADAM_MEPRO"/>
    <property type="match status" value="1"/>
</dbReference>
<dbReference type="GO" id="GO:0007155">
    <property type="term" value="P:cell adhesion"/>
    <property type="evidence" value="ECO:0007669"/>
    <property type="project" value="TreeGrafter"/>
</dbReference>
<dbReference type="SUPFAM" id="SSF55486">
    <property type="entry name" value="Metalloproteases ('zincins'), catalytic domain"/>
    <property type="match status" value="1"/>
</dbReference>
<gene>
    <name evidence="12" type="primary">Adam18</name>
    <name evidence="12" type="ORF">ALELAT_R10716</name>
</gene>
<feature type="domain" description="EGF-like" evidence="9">
    <location>
        <begin position="529"/>
        <end position="563"/>
    </location>
</feature>
<feature type="non-terminal residue" evidence="12">
    <location>
        <position position="1"/>
    </location>
</feature>
<dbReference type="CDD" id="cd04269">
    <property type="entry name" value="ZnMc_adamalysin_II_like"/>
    <property type="match status" value="1"/>
</dbReference>
<feature type="non-terminal residue" evidence="12">
    <location>
        <position position="623"/>
    </location>
</feature>
<proteinExistence type="predicted"/>
<dbReference type="InterPro" id="IPR006586">
    <property type="entry name" value="ADAM_Cys-rich"/>
</dbReference>
<evidence type="ECO:0000256" key="6">
    <source>
        <dbReference type="PROSITE-ProRule" id="PRU00076"/>
    </source>
</evidence>
<name>A0A7L0WSD1_ALELA</name>
<dbReference type="GO" id="GO:0004222">
    <property type="term" value="F:metalloendopeptidase activity"/>
    <property type="evidence" value="ECO:0007669"/>
    <property type="project" value="InterPro"/>
</dbReference>
<dbReference type="InterPro" id="IPR001762">
    <property type="entry name" value="Disintegrin_dom"/>
</dbReference>
<evidence type="ECO:0000256" key="7">
    <source>
        <dbReference type="PROSITE-ProRule" id="PRU00276"/>
    </source>
</evidence>
<dbReference type="InterPro" id="IPR024079">
    <property type="entry name" value="MetalloPept_cat_dom_sf"/>
</dbReference>
<dbReference type="GO" id="GO:0006508">
    <property type="term" value="P:proteolysis"/>
    <property type="evidence" value="ECO:0007669"/>
    <property type="project" value="InterPro"/>
</dbReference>
<dbReference type="InterPro" id="IPR001590">
    <property type="entry name" value="Peptidase_M12B"/>
</dbReference>
<dbReference type="Proteomes" id="UP000562322">
    <property type="component" value="Unassembled WGS sequence"/>
</dbReference>
<evidence type="ECO:0000256" key="5">
    <source>
        <dbReference type="ARBA" id="ARBA00023157"/>
    </source>
</evidence>
<keyword evidence="3 8" id="KW-1133">Transmembrane helix</keyword>
<comment type="subcellular location">
    <subcellularLocation>
        <location evidence="1">Membrane</location>
        <topology evidence="1">Single-pass membrane protein</topology>
    </subcellularLocation>
</comment>
<dbReference type="FunFam" id="4.10.70.10:FF:000001">
    <property type="entry name" value="Disintegrin and metalloproteinase domain-containing protein 22"/>
    <property type="match status" value="1"/>
</dbReference>
<dbReference type="SUPFAM" id="SSF57552">
    <property type="entry name" value="Blood coagulation inhibitor (disintegrin)"/>
    <property type="match status" value="1"/>
</dbReference>
<feature type="disulfide bond" evidence="7">
    <location>
        <begin position="250"/>
        <end position="255"/>
    </location>
</feature>
<dbReference type="InterPro" id="IPR000742">
    <property type="entry name" value="EGF"/>
</dbReference>
<dbReference type="AlphaFoldDB" id="A0A7L0WSD1"/>
<comment type="caution">
    <text evidence="12">The sequence shown here is derived from an EMBL/GenBank/DDBJ whole genome shotgun (WGS) entry which is preliminary data.</text>
</comment>
<evidence type="ECO:0000259" key="9">
    <source>
        <dbReference type="PROSITE" id="PS50026"/>
    </source>
</evidence>
<evidence type="ECO:0000256" key="4">
    <source>
        <dbReference type="ARBA" id="ARBA00023136"/>
    </source>
</evidence>
<dbReference type="InterPro" id="IPR034027">
    <property type="entry name" value="Reprolysin_adamalysin"/>
</dbReference>
<feature type="transmembrane region" description="Helical" evidence="8">
    <location>
        <begin position="596"/>
        <end position="616"/>
    </location>
</feature>
<dbReference type="OrthoDB" id="5951731at2759"/>
<dbReference type="GO" id="GO:0007339">
    <property type="term" value="P:binding of sperm to zona pellucida"/>
    <property type="evidence" value="ECO:0007669"/>
    <property type="project" value="TreeGrafter"/>
</dbReference>
<accession>A0A7L0WSD1</accession>
<dbReference type="Pfam" id="PF08516">
    <property type="entry name" value="ADAM_CR"/>
    <property type="match status" value="1"/>
</dbReference>
<dbReference type="PROSITE" id="PS50026">
    <property type="entry name" value="EGF_3"/>
    <property type="match status" value="1"/>
</dbReference>
<dbReference type="PANTHER" id="PTHR11905:SF158">
    <property type="entry name" value="DISINTEGRIN AND METALLOPROTEINASE DOMAIN-CONTAINING PROTEIN 18"/>
    <property type="match status" value="1"/>
</dbReference>
<keyword evidence="5 6" id="KW-1015">Disulfide bond</keyword>
<keyword evidence="13" id="KW-1185">Reference proteome</keyword>
<dbReference type="GO" id="GO:0008584">
    <property type="term" value="P:male gonad development"/>
    <property type="evidence" value="ECO:0007669"/>
    <property type="project" value="TreeGrafter"/>
</dbReference>
<dbReference type="Gene3D" id="3.40.390.10">
    <property type="entry name" value="Collagenase (Catalytic Domain)"/>
    <property type="match status" value="1"/>
</dbReference>
<dbReference type="Gene3D" id="4.10.70.10">
    <property type="entry name" value="Disintegrin domain"/>
    <property type="match status" value="1"/>
</dbReference>
<dbReference type="EMBL" id="VXAV01010884">
    <property type="protein sequence ID" value="NXL94573.1"/>
    <property type="molecule type" value="Genomic_DNA"/>
</dbReference>
<sequence length="623" mass="67745">GDCYYRGHIEGVPGSAVTLSACSGLRGLLQFHNASYRIQPLGSSPTFEHLVYPVGNGSAAGPPLTRSDLQDRQGGLAADEGSYEAHAALRLLSKHHRELALRVILEKDLYAYLGADQHVVAQKVAEVISLVSSMYSPLNMTMTLSSMEVWKSRNKFQTAGSGEAVLLRLLEWKKTSAVLRPYEVPFLLLYRQHAPFVGVTAPGTVCHRDKAGAVAVYQHAVMLESFSVLLAQLLGRSLGMRYDDGRGCRCPTRVCVMDSTALRVSGAKAFSSCSAADLERFLEKNVDCPFLRPAQRLLIFQVAVCGNGVVEHGEQCDCGSTAECAKDMCCTDRCKLKPGLVCSSGLCCKHCQLREKNSPCRPPADAQCDLAEYCNGSSASCPPDTYVQDGHGCEHGTGYCYKGRCQSADLQCRQLYGEGAKNAPLVCYEEINSQRDRFGHCGNHPEDGYQPCSWLNLVCGKLVCTYPNRVPSTKLKGAIIYAQVQEHLCMSFDLMHGPTVLDPLLVKDGTKCGPGKVCMNGTCLPHSILNYDCNAKKKCHGHGVCNNKKNCHCNPGWKPPLCKTQGSSLGGSVDSGQQEPGDHASKRSLKGTWKNLLLLSICFLIPVLICGIVLIVKWSQLVR</sequence>
<dbReference type="InterPro" id="IPR036436">
    <property type="entry name" value="Disintegrin_dom_sf"/>
</dbReference>
<evidence type="ECO:0000313" key="13">
    <source>
        <dbReference type="Proteomes" id="UP000562322"/>
    </source>
</evidence>
<evidence type="ECO:0000256" key="8">
    <source>
        <dbReference type="SAM" id="Phobius"/>
    </source>
</evidence>
<keyword evidence="2 8" id="KW-0812">Transmembrane</keyword>
<keyword evidence="6" id="KW-0245">EGF-like domain</keyword>